<dbReference type="KEGG" id="msea:METESE_12140"/>
<dbReference type="EMBL" id="AP027081">
    <property type="protein sequence ID" value="BDU76256.1"/>
    <property type="molecule type" value="Genomic_DNA"/>
</dbReference>
<dbReference type="InterPro" id="IPR007499">
    <property type="entry name" value="ERF_bacteria_virus"/>
</dbReference>
<reference evidence="2" key="1">
    <citation type="journal article" date="2023" name="Int. J. Syst. Evol. Microbiol.">
        <title>Mesoterricola silvestris gen. nov., sp. nov., Mesoterricola sediminis sp. nov., Geothrix oryzae sp. nov., Geothrix edaphica sp. nov., Geothrix rubra sp. nov., and Geothrix limicola sp. nov., six novel members of Acidobacteriota isolated from soils.</title>
        <authorList>
            <person name="Itoh H."/>
            <person name="Sugisawa Y."/>
            <person name="Mise K."/>
            <person name="Xu Z."/>
            <person name="Kuniyasu M."/>
            <person name="Ushijima N."/>
            <person name="Kawano K."/>
            <person name="Kobayashi E."/>
            <person name="Shiratori Y."/>
            <person name="Masuda Y."/>
            <person name="Senoo K."/>
        </authorList>
    </citation>
    <scope>NUCLEOTIDE SEQUENCE</scope>
    <source>
        <strain evidence="2">W786</strain>
    </source>
</reference>
<organism evidence="2 3">
    <name type="scientific">Mesoterricola sediminis</name>
    <dbReference type="NCBI Taxonomy" id="2927980"/>
    <lineage>
        <taxon>Bacteria</taxon>
        <taxon>Pseudomonadati</taxon>
        <taxon>Acidobacteriota</taxon>
        <taxon>Holophagae</taxon>
        <taxon>Holophagales</taxon>
        <taxon>Holophagaceae</taxon>
        <taxon>Mesoterricola</taxon>
    </lineage>
</organism>
<accession>A0AA48GNB6</accession>
<name>A0AA48GNB6_9BACT</name>
<dbReference type="AlphaFoldDB" id="A0AA48GNB6"/>
<evidence type="ECO:0000256" key="1">
    <source>
        <dbReference type="SAM" id="MobiDB-lite"/>
    </source>
</evidence>
<evidence type="ECO:0008006" key="4">
    <source>
        <dbReference type="Google" id="ProtNLM"/>
    </source>
</evidence>
<protein>
    <recommendedName>
        <fullName evidence="4">ERF superfamily protein</fullName>
    </recommendedName>
</protein>
<dbReference type="Pfam" id="PF04404">
    <property type="entry name" value="ERF"/>
    <property type="match status" value="1"/>
</dbReference>
<evidence type="ECO:0000313" key="3">
    <source>
        <dbReference type="Proteomes" id="UP001228113"/>
    </source>
</evidence>
<keyword evidence="3" id="KW-1185">Reference proteome</keyword>
<proteinExistence type="predicted"/>
<feature type="region of interest" description="Disordered" evidence="1">
    <location>
        <begin position="185"/>
        <end position="205"/>
    </location>
</feature>
<sequence length="268" mass="29319">MIPETEGTSALQTLPSRVPNTVSMEPTPMGLLQLAMSQGADLDRLERLMQMKRDWEADEARKAFNKALAAFKANPPTLRKNKEVDFTGKTGIRTHYRHATLDEVAAQIGQALSPHGLSFRWNVEQKGPRVHVTCYLQHEMGHSETVTMDGPADDSGNKNVIQQVGSTVTYLERYTLLAITGMAVKDQDNDGRPPTPRPEASEKELDLDAEVAKIKAAPDTKALAAIVNAAYATAQKHGDRAAMDAINAAKDARLKELRPQPTQKGGQK</sequence>
<gene>
    <name evidence="2" type="ORF">METESE_12140</name>
</gene>
<evidence type="ECO:0000313" key="2">
    <source>
        <dbReference type="EMBL" id="BDU76256.1"/>
    </source>
</evidence>
<dbReference type="Proteomes" id="UP001228113">
    <property type="component" value="Chromosome"/>
</dbReference>